<organism evidence="2">
    <name type="scientific">Aphanomyces astaci</name>
    <name type="common">Crayfish plague agent</name>
    <dbReference type="NCBI Taxonomy" id="112090"/>
    <lineage>
        <taxon>Eukaryota</taxon>
        <taxon>Sar</taxon>
        <taxon>Stramenopiles</taxon>
        <taxon>Oomycota</taxon>
        <taxon>Saprolegniomycetes</taxon>
        <taxon>Saprolegniales</taxon>
        <taxon>Verrucalvaceae</taxon>
        <taxon>Aphanomyces</taxon>
    </lineage>
</organism>
<feature type="region of interest" description="Disordered" evidence="1">
    <location>
        <begin position="1"/>
        <end position="48"/>
    </location>
</feature>
<dbReference type="RefSeq" id="XP_009823142.1">
    <property type="nucleotide sequence ID" value="XM_009824840.1"/>
</dbReference>
<gene>
    <name evidence="2" type="ORF">H257_01571</name>
</gene>
<dbReference type="AlphaFoldDB" id="W4HAH1"/>
<evidence type="ECO:0000313" key="2">
    <source>
        <dbReference type="EMBL" id="ETV88279.1"/>
    </source>
</evidence>
<proteinExistence type="predicted"/>
<evidence type="ECO:0000256" key="1">
    <source>
        <dbReference type="SAM" id="MobiDB-lite"/>
    </source>
</evidence>
<dbReference type="VEuPathDB" id="FungiDB:H257_01571"/>
<dbReference type="EMBL" id="KI913115">
    <property type="protein sequence ID" value="ETV88279.1"/>
    <property type="molecule type" value="Genomic_DNA"/>
</dbReference>
<reference evidence="2" key="1">
    <citation type="submission" date="2013-12" db="EMBL/GenBank/DDBJ databases">
        <title>The Genome Sequence of Aphanomyces astaci APO3.</title>
        <authorList>
            <consortium name="The Broad Institute Genomics Platform"/>
            <person name="Russ C."/>
            <person name="Tyler B."/>
            <person name="van West P."/>
            <person name="Dieguez-Uribeondo J."/>
            <person name="Young S.K."/>
            <person name="Zeng Q."/>
            <person name="Gargeya S."/>
            <person name="Fitzgerald M."/>
            <person name="Abouelleil A."/>
            <person name="Alvarado L."/>
            <person name="Chapman S.B."/>
            <person name="Gainer-Dewar J."/>
            <person name="Goldberg J."/>
            <person name="Griggs A."/>
            <person name="Gujja S."/>
            <person name="Hansen M."/>
            <person name="Howarth C."/>
            <person name="Imamovic A."/>
            <person name="Ireland A."/>
            <person name="Larimer J."/>
            <person name="McCowan C."/>
            <person name="Murphy C."/>
            <person name="Pearson M."/>
            <person name="Poon T.W."/>
            <person name="Priest M."/>
            <person name="Roberts A."/>
            <person name="Saif S."/>
            <person name="Shea T."/>
            <person name="Sykes S."/>
            <person name="Wortman J."/>
            <person name="Nusbaum C."/>
            <person name="Birren B."/>
        </authorList>
    </citation>
    <scope>NUCLEOTIDE SEQUENCE [LARGE SCALE GENOMIC DNA]</scope>
    <source>
        <strain evidence="2">APO3</strain>
    </source>
</reference>
<protein>
    <submittedName>
        <fullName evidence="2">Uncharacterized protein</fullName>
    </submittedName>
</protein>
<accession>W4HAH1</accession>
<sequence length="48" mass="5181">MEYLEVRGSTGKSAAQNLRRLDATPSAQCWVDKAPRPSSRSSTSSLPS</sequence>
<dbReference type="GeneID" id="20803567"/>
<name>W4HAH1_APHAT</name>
<feature type="compositionally biased region" description="Low complexity" evidence="1">
    <location>
        <begin position="36"/>
        <end position="48"/>
    </location>
</feature>